<sequence length="300" mass="32608">MSKLPHFSRLALALGLSTTLLMSLPCQATDAHSNELGYASSTRATSNDYAATLEQLLTLLEKPQMLQSMAAAITNDSTKQNIISNHMSSLLSDQSLRQVLVEHIATKLQQRGSSLNDTSALLRAIGDELQSATLQFFNGGISRLSDSELQQLLGSIANTANRWDDQTCQVVFSGASNSGVYRTLLEQLDPQDLENFLHLTTQAVLYEVKDQPAANSMSGSDLAKANTALFKVIGLWAFSDPQAAQNAFALLQGSMQDQAPDPVTLCHTSRQLLTEIVRAEGSDGSLLRRLVVHTYLNQLQ</sequence>
<name>A0A9D2B0L8_9GAMM</name>
<dbReference type="EMBL" id="DXEV01000025">
    <property type="protein sequence ID" value="HIX56066.1"/>
    <property type="molecule type" value="Genomic_DNA"/>
</dbReference>
<protein>
    <submittedName>
        <fullName evidence="2">Uncharacterized protein</fullName>
    </submittedName>
</protein>
<organism evidence="2 3">
    <name type="scientific">Candidatus Anaerobiospirillum pullistercoris</name>
    <dbReference type="NCBI Taxonomy" id="2838452"/>
    <lineage>
        <taxon>Bacteria</taxon>
        <taxon>Pseudomonadati</taxon>
        <taxon>Pseudomonadota</taxon>
        <taxon>Gammaproteobacteria</taxon>
        <taxon>Aeromonadales</taxon>
        <taxon>Succinivibrionaceae</taxon>
        <taxon>Anaerobiospirillum</taxon>
    </lineage>
</organism>
<comment type="caution">
    <text evidence="2">The sequence shown here is derived from an EMBL/GenBank/DDBJ whole genome shotgun (WGS) entry which is preliminary data.</text>
</comment>
<reference evidence="2" key="1">
    <citation type="journal article" date="2021" name="PeerJ">
        <title>Extensive microbial diversity within the chicken gut microbiome revealed by metagenomics and culture.</title>
        <authorList>
            <person name="Gilroy R."/>
            <person name="Ravi A."/>
            <person name="Getino M."/>
            <person name="Pursley I."/>
            <person name="Horton D.L."/>
            <person name="Alikhan N.F."/>
            <person name="Baker D."/>
            <person name="Gharbi K."/>
            <person name="Hall N."/>
            <person name="Watson M."/>
            <person name="Adriaenssens E.M."/>
            <person name="Foster-Nyarko E."/>
            <person name="Jarju S."/>
            <person name="Secka A."/>
            <person name="Antonio M."/>
            <person name="Oren A."/>
            <person name="Chaudhuri R.R."/>
            <person name="La Ragione R."/>
            <person name="Hildebrand F."/>
            <person name="Pallen M.J."/>
        </authorList>
    </citation>
    <scope>NUCLEOTIDE SEQUENCE</scope>
    <source>
        <strain evidence="2">USASDec5-558</strain>
    </source>
</reference>
<feature type="signal peptide" evidence="1">
    <location>
        <begin position="1"/>
        <end position="28"/>
    </location>
</feature>
<feature type="chain" id="PRO_5038779428" evidence="1">
    <location>
        <begin position="29"/>
        <end position="300"/>
    </location>
</feature>
<evidence type="ECO:0000313" key="2">
    <source>
        <dbReference type="EMBL" id="HIX56066.1"/>
    </source>
</evidence>
<reference evidence="2" key="2">
    <citation type="submission" date="2021-04" db="EMBL/GenBank/DDBJ databases">
        <authorList>
            <person name="Gilroy R."/>
        </authorList>
    </citation>
    <scope>NUCLEOTIDE SEQUENCE</scope>
    <source>
        <strain evidence="2">USASDec5-558</strain>
    </source>
</reference>
<dbReference type="Proteomes" id="UP000886829">
    <property type="component" value="Unassembled WGS sequence"/>
</dbReference>
<gene>
    <name evidence="2" type="ORF">H9850_01165</name>
</gene>
<proteinExistence type="predicted"/>
<accession>A0A9D2B0L8</accession>
<dbReference type="AlphaFoldDB" id="A0A9D2B0L8"/>
<evidence type="ECO:0000256" key="1">
    <source>
        <dbReference type="SAM" id="SignalP"/>
    </source>
</evidence>
<evidence type="ECO:0000313" key="3">
    <source>
        <dbReference type="Proteomes" id="UP000886829"/>
    </source>
</evidence>
<keyword evidence="1" id="KW-0732">Signal</keyword>